<proteinExistence type="predicted"/>
<accession>A0A4Y6PMW6</accession>
<reference evidence="2 3" key="1">
    <citation type="submission" date="2019-06" db="EMBL/GenBank/DDBJ databases">
        <title>Persicimonas caeni gen. nov., sp. nov., a predatory bacterium isolated from solar saltern.</title>
        <authorList>
            <person name="Wang S."/>
        </authorList>
    </citation>
    <scope>NUCLEOTIDE SEQUENCE [LARGE SCALE GENOMIC DNA]</scope>
    <source>
        <strain evidence="2 3">YN101</strain>
    </source>
</reference>
<accession>A0A5B8XYU1</accession>
<evidence type="ECO:0000256" key="1">
    <source>
        <dbReference type="SAM" id="MobiDB-lite"/>
    </source>
</evidence>
<protein>
    <submittedName>
        <fullName evidence="2">Uncharacterized protein</fullName>
    </submittedName>
</protein>
<evidence type="ECO:0000313" key="2">
    <source>
        <dbReference type="EMBL" id="QDG49569.1"/>
    </source>
</evidence>
<organism evidence="2 3">
    <name type="scientific">Persicimonas caeni</name>
    <dbReference type="NCBI Taxonomy" id="2292766"/>
    <lineage>
        <taxon>Bacteria</taxon>
        <taxon>Deltaproteobacteria</taxon>
        <taxon>Bradymonadales</taxon>
        <taxon>Bradymonadaceae</taxon>
        <taxon>Persicimonas</taxon>
    </lineage>
</organism>
<dbReference type="RefSeq" id="WP_141196066.1">
    <property type="nucleotide sequence ID" value="NZ_CP041186.1"/>
</dbReference>
<name>A0A4Y6PMW6_PERCE</name>
<evidence type="ECO:0000313" key="3">
    <source>
        <dbReference type="Proteomes" id="UP000315995"/>
    </source>
</evidence>
<gene>
    <name evidence="2" type="ORF">FIV42_02085</name>
</gene>
<dbReference type="EMBL" id="CP041186">
    <property type="protein sequence ID" value="QDG49569.1"/>
    <property type="molecule type" value="Genomic_DNA"/>
</dbReference>
<dbReference type="Proteomes" id="UP000315995">
    <property type="component" value="Chromosome"/>
</dbReference>
<dbReference type="AlphaFoldDB" id="A0A4Y6PMW6"/>
<feature type="region of interest" description="Disordered" evidence="1">
    <location>
        <begin position="28"/>
        <end position="54"/>
    </location>
</feature>
<sequence>MRVELYVVLVGLGVVGWMMPPVSFAHEPVAPVQRGDEERGEAEEGGERECGDDADCPERPNTAHWCSPEGTCRYACRPGWGDANAERIVDGCECPLRNAGREVCNGVDDDCDGVVDNPPPHPRSIVCP</sequence>
<keyword evidence="3" id="KW-1185">Reference proteome</keyword>